<dbReference type="RefSeq" id="WP_260728654.1">
    <property type="nucleotide sequence ID" value="NZ_BAAABS010000015.1"/>
</dbReference>
<keyword evidence="1" id="KW-0472">Membrane</keyword>
<accession>A0ABY5ZE77</accession>
<gene>
    <name evidence="2" type="ORF">Drose_14050</name>
</gene>
<dbReference type="Proteomes" id="UP001058271">
    <property type="component" value="Chromosome"/>
</dbReference>
<keyword evidence="1" id="KW-0812">Transmembrane</keyword>
<evidence type="ECO:0000313" key="2">
    <source>
        <dbReference type="EMBL" id="UWZ39253.1"/>
    </source>
</evidence>
<keyword evidence="1" id="KW-1133">Transmembrane helix</keyword>
<proteinExistence type="predicted"/>
<sequence>MRSISVSAAIVLLVVGIGDFIVAGTCRRRAATAQSVGELFGALEFDRDAHRVALVVVGTALVVVMVSMRRAPLWCLLLWGAFVVRVGFGYTLAPDSPGGEQALLDAAASPTAGMRREVLGQLDSIVPVAVDGLGLVLLVGAAAGHLFVFVLMWRVRESP</sequence>
<evidence type="ECO:0000256" key="1">
    <source>
        <dbReference type="SAM" id="Phobius"/>
    </source>
</evidence>
<organism evidence="2 3">
    <name type="scientific">Dactylosporangium roseum</name>
    <dbReference type="NCBI Taxonomy" id="47989"/>
    <lineage>
        <taxon>Bacteria</taxon>
        <taxon>Bacillati</taxon>
        <taxon>Actinomycetota</taxon>
        <taxon>Actinomycetes</taxon>
        <taxon>Micromonosporales</taxon>
        <taxon>Micromonosporaceae</taxon>
        <taxon>Dactylosporangium</taxon>
    </lineage>
</organism>
<dbReference type="EMBL" id="CP073721">
    <property type="protein sequence ID" value="UWZ39253.1"/>
    <property type="molecule type" value="Genomic_DNA"/>
</dbReference>
<name>A0ABY5ZE77_9ACTN</name>
<protein>
    <submittedName>
        <fullName evidence="2">Uncharacterized protein</fullName>
    </submittedName>
</protein>
<reference evidence="2" key="1">
    <citation type="submission" date="2021-04" db="EMBL/GenBank/DDBJ databases">
        <title>Biosynthetic gene clusters of Dactylosporangioum roseum.</title>
        <authorList>
            <person name="Hartkoorn R.C."/>
            <person name="Beaudoing E."/>
            <person name="Hot D."/>
            <person name="Moureu S."/>
        </authorList>
    </citation>
    <scope>NUCLEOTIDE SEQUENCE</scope>
    <source>
        <strain evidence="2">NRRL B-16295</strain>
    </source>
</reference>
<keyword evidence="3" id="KW-1185">Reference proteome</keyword>
<feature type="transmembrane region" description="Helical" evidence="1">
    <location>
        <begin position="73"/>
        <end position="93"/>
    </location>
</feature>
<feature type="transmembrane region" description="Helical" evidence="1">
    <location>
        <begin position="132"/>
        <end position="153"/>
    </location>
</feature>
<evidence type="ECO:0000313" key="3">
    <source>
        <dbReference type="Proteomes" id="UP001058271"/>
    </source>
</evidence>